<feature type="domain" description="Peptidase S24/S26A/S26B/S26C" evidence="4">
    <location>
        <begin position="23"/>
        <end position="91"/>
    </location>
</feature>
<dbReference type="SUPFAM" id="SSF51306">
    <property type="entry name" value="LexA/Signal peptidase"/>
    <property type="match status" value="1"/>
</dbReference>
<feature type="region of interest" description="Disordered" evidence="3">
    <location>
        <begin position="76"/>
        <end position="99"/>
    </location>
</feature>
<gene>
    <name evidence="5" type="ORF">FB382_000878</name>
</gene>
<evidence type="ECO:0000256" key="2">
    <source>
        <dbReference type="ARBA" id="ARBA00022801"/>
    </source>
</evidence>
<dbReference type="InterPro" id="IPR019756">
    <property type="entry name" value="Pept_S26A_signal_pept_1_Ser-AS"/>
</dbReference>
<name>A0A7W3P8M1_9ACTN</name>
<dbReference type="RefSeq" id="WP_182537122.1">
    <property type="nucleotide sequence ID" value="NZ_JACGXA010000001.1"/>
</dbReference>
<dbReference type="InterPro" id="IPR036286">
    <property type="entry name" value="LexA/Signal_pep-like_sf"/>
</dbReference>
<reference evidence="5 6" key="1">
    <citation type="submission" date="2020-07" db="EMBL/GenBank/DDBJ databases">
        <title>Sequencing the genomes of 1000 actinobacteria strains.</title>
        <authorList>
            <person name="Klenk H.-P."/>
        </authorList>
    </citation>
    <scope>NUCLEOTIDE SEQUENCE [LARGE SCALE GENOMIC DNA]</scope>
    <source>
        <strain evidence="5 6">DSM 21349</strain>
    </source>
</reference>
<dbReference type="GO" id="GO:0004252">
    <property type="term" value="F:serine-type endopeptidase activity"/>
    <property type="evidence" value="ECO:0007669"/>
    <property type="project" value="InterPro"/>
</dbReference>
<proteinExistence type="predicted"/>
<comment type="caution">
    <text evidence="5">The sequence shown here is derived from an EMBL/GenBank/DDBJ whole genome shotgun (WGS) entry which is preliminary data.</text>
</comment>
<dbReference type="InterPro" id="IPR015927">
    <property type="entry name" value="Peptidase_S24_S26A/B/C"/>
</dbReference>
<dbReference type="PROSITE" id="PS00501">
    <property type="entry name" value="SPASE_I_1"/>
    <property type="match status" value="1"/>
</dbReference>
<dbReference type="CDD" id="cd06529">
    <property type="entry name" value="S24_LexA-like"/>
    <property type="match status" value="1"/>
</dbReference>
<evidence type="ECO:0000313" key="5">
    <source>
        <dbReference type="EMBL" id="MBA8802587.1"/>
    </source>
</evidence>
<dbReference type="Pfam" id="PF00717">
    <property type="entry name" value="Peptidase_S24"/>
    <property type="match status" value="1"/>
</dbReference>
<sequence>MPHRPHPVPPGSRPAAPVRPIGLARVRGESMLPTLRPGDLLLVRYAARVRPGALVLATFADGTLAVKRAASRRETRSGAPGWWLESDNPEQGVDSRHRGPVADVDVHAVVLARVWPRPWTDLRRVSRPVPD</sequence>
<evidence type="ECO:0000256" key="1">
    <source>
        <dbReference type="ARBA" id="ARBA00022670"/>
    </source>
</evidence>
<organism evidence="5 6">
    <name type="scientific">Nocardioides ginsengisegetis</name>
    <dbReference type="NCBI Taxonomy" id="661491"/>
    <lineage>
        <taxon>Bacteria</taxon>
        <taxon>Bacillati</taxon>
        <taxon>Actinomycetota</taxon>
        <taxon>Actinomycetes</taxon>
        <taxon>Propionibacteriales</taxon>
        <taxon>Nocardioidaceae</taxon>
        <taxon>Nocardioides</taxon>
    </lineage>
</organism>
<protein>
    <recommendedName>
        <fullName evidence="4">Peptidase S24/S26A/S26B/S26C domain-containing protein</fullName>
    </recommendedName>
</protein>
<evidence type="ECO:0000313" key="6">
    <source>
        <dbReference type="Proteomes" id="UP000580910"/>
    </source>
</evidence>
<dbReference type="InterPro" id="IPR039418">
    <property type="entry name" value="LexA-like"/>
</dbReference>
<dbReference type="EMBL" id="JACGXA010000001">
    <property type="protein sequence ID" value="MBA8802587.1"/>
    <property type="molecule type" value="Genomic_DNA"/>
</dbReference>
<evidence type="ECO:0000259" key="4">
    <source>
        <dbReference type="Pfam" id="PF00717"/>
    </source>
</evidence>
<dbReference type="Gene3D" id="2.10.109.10">
    <property type="entry name" value="Umud Fragment, subunit A"/>
    <property type="match status" value="1"/>
</dbReference>
<keyword evidence="1" id="KW-0645">Protease</keyword>
<accession>A0A7W3P8M1</accession>
<keyword evidence="2" id="KW-0378">Hydrolase</keyword>
<keyword evidence="6" id="KW-1185">Reference proteome</keyword>
<dbReference type="GO" id="GO:0006508">
    <property type="term" value="P:proteolysis"/>
    <property type="evidence" value="ECO:0007669"/>
    <property type="project" value="UniProtKB-KW"/>
</dbReference>
<evidence type="ECO:0000256" key="3">
    <source>
        <dbReference type="SAM" id="MobiDB-lite"/>
    </source>
</evidence>
<dbReference type="AlphaFoldDB" id="A0A7W3P8M1"/>
<dbReference type="GO" id="GO:0016020">
    <property type="term" value="C:membrane"/>
    <property type="evidence" value="ECO:0007669"/>
    <property type="project" value="InterPro"/>
</dbReference>
<dbReference type="Proteomes" id="UP000580910">
    <property type="component" value="Unassembled WGS sequence"/>
</dbReference>